<evidence type="ECO:0000313" key="2">
    <source>
        <dbReference type="EMBL" id="KKM87850.1"/>
    </source>
</evidence>
<accession>A0A0F9NGM8</accession>
<proteinExistence type="predicted"/>
<evidence type="ECO:0000256" key="1">
    <source>
        <dbReference type="SAM" id="Phobius"/>
    </source>
</evidence>
<name>A0A0F9NGM8_9ZZZZ</name>
<organism evidence="2">
    <name type="scientific">marine sediment metagenome</name>
    <dbReference type="NCBI Taxonomy" id="412755"/>
    <lineage>
        <taxon>unclassified sequences</taxon>
        <taxon>metagenomes</taxon>
        <taxon>ecological metagenomes</taxon>
    </lineage>
</organism>
<dbReference type="AlphaFoldDB" id="A0A0F9NGM8"/>
<keyword evidence="1" id="KW-0812">Transmembrane</keyword>
<sequence length="142" mass="15267">MSVNVGKTGSEIKNTAKEVVDEIKEIAKPATKEGIATNMVGYVLSIPLSYAYDFLYNLLAKKFITNQIASDVLKVVIPAGVGAVFQFGKLPLGNVIAGTGYGIALMSVIKIIITRVKGRKTTTDTAELAKEGVRIHRLWGVE</sequence>
<comment type="caution">
    <text evidence="2">The sequence shown here is derived from an EMBL/GenBank/DDBJ whole genome shotgun (WGS) entry which is preliminary data.</text>
</comment>
<gene>
    <name evidence="2" type="ORF">LCGC14_1264740</name>
</gene>
<keyword evidence="1" id="KW-0472">Membrane</keyword>
<dbReference type="EMBL" id="LAZR01007043">
    <property type="protein sequence ID" value="KKM87850.1"/>
    <property type="molecule type" value="Genomic_DNA"/>
</dbReference>
<keyword evidence="1" id="KW-1133">Transmembrane helix</keyword>
<reference evidence="2" key="1">
    <citation type="journal article" date="2015" name="Nature">
        <title>Complex archaea that bridge the gap between prokaryotes and eukaryotes.</title>
        <authorList>
            <person name="Spang A."/>
            <person name="Saw J.H."/>
            <person name="Jorgensen S.L."/>
            <person name="Zaremba-Niedzwiedzka K."/>
            <person name="Martijn J."/>
            <person name="Lind A.E."/>
            <person name="van Eijk R."/>
            <person name="Schleper C."/>
            <person name="Guy L."/>
            <person name="Ettema T.J."/>
        </authorList>
    </citation>
    <scope>NUCLEOTIDE SEQUENCE</scope>
</reference>
<feature type="transmembrane region" description="Helical" evidence="1">
    <location>
        <begin position="94"/>
        <end position="113"/>
    </location>
</feature>
<feature type="transmembrane region" description="Helical" evidence="1">
    <location>
        <begin position="39"/>
        <end position="59"/>
    </location>
</feature>
<protein>
    <submittedName>
        <fullName evidence="2">Uncharacterized protein</fullName>
    </submittedName>
</protein>